<dbReference type="AlphaFoldDB" id="A0A1L9V661"/>
<dbReference type="Proteomes" id="UP000184300">
    <property type="component" value="Unassembled WGS sequence"/>
</dbReference>
<dbReference type="RefSeq" id="XP_022396096.1">
    <property type="nucleotide sequence ID" value="XM_022541484.1"/>
</dbReference>
<dbReference type="Gene3D" id="3.30.710.10">
    <property type="entry name" value="Potassium Channel Kv1.1, Chain A"/>
    <property type="match status" value="1"/>
</dbReference>
<dbReference type="Pfam" id="PF00651">
    <property type="entry name" value="BTB"/>
    <property type="match status" value="1"/>
</dbReference>
<gene>
    <name evidence="2" type="ORF">ASPGLDRAFT_136941</name>
</gene>
<reference evidence="3" key="1">
    <citation type="journal article" date="2017" name="Genome Biol.">
        <title>Comparative genomics reveals high biological diversity and specific adaptations in the industrially and medically important fungal genus Aspergillus.</title>
        <authorList>
            <person name="de Vries R.P."/>
            <person name="Riley R."/>
            <person name="Wiebenga A."/>
            <person name="Aguilar-Osorio G."/>
            <person name="Amillis S."/>
            <person name="Uchima C.A."/>
            <person name="Anderluh G."/>
            <person name="Asadollahi M."/>
            <person name="Askin M."/>
            <person name="Barry K."/>
            <person name="Battaglia E."/>
            <person name="Bayram O."/>
            <person name="Benocci T."/>
            <person name="Braus-Stromeyer S.A."/>
            <person name="Caldana C."/>
            <person name="Canovas D."/>
            <person name="Cerqueira G.C."/>
            <person name="Chen F."/>
            <person name="Chen W."/>
            <person name="Choi C."/>
            <person name="Clum A."/>
            <person name="Dos Santos R.A."/>
            <person name="Damasio A.R."/>
            <person name="Diallinas G."/>
            <person name="Emri T."/>
            <person name="Fekete E."/>
            <person name="Flipphi M."/>
            <person name="Freyberg S."/>
            <person name="Gallo A."/>
            <person name="Gournas C."/>
            <person name="Habgood R."/>
            <person name="Hainaut M."/>
            <person name="Harispe M.L."/>
            <person name="Henrissat B."/>
            <person name="Hilden K.S."/>
            <person name="Hope R."/>
            <person name="Hossain A."/>
            <person name="Karabika E."/>
            <person name="Karaffa L."/>
            <person name="Karanyi Z."/>
            <person name="Krasevec N."/>
            <person name="Kuo A."/>
            <person name="Kusch H."/>
            <person name="LaButti K."/>
            <person name="Lagendijk E.L."/>
            <person name="Lapidus A."/>
            <person name="Levasseur A."/>
            <person name="Lindquist E."/>
            <person name="Lipzen A."/>
            <person name="Logrieco A.F."/>
            <person name="MacCabe A."/>
            <person name="Maekelae M.R."/>
            <person name="Malavazi I."/>
            <person name="Melin P."/>
            <person name="Meyer V."/>
            <person name="Mielnichuk N."/>
            <person name="Miskei M."/>
            <person name="Molnar A.P."/>
            <person name="Mule G."/>
            <person name="Ngan C.Y."/>
            <person name="Orejas M."/>
            <person name="Orosz E."/>
            <person name="Ouedraogo J.P."/>
            <person name="Overkamp K.M."/>
            <person name="Park H.-S."/>
            <person name="Perrone G."/>
            <person name="Piumi F."/>
            <person name="Punt P.J."/>
            <person name="Ram A.F."/>
            <person name="Ramon A."/>
            <person name="Rauscher S."/>
            <person name="Record E."/>
            <person name="Riano-Pachon D.M."/>
            <person name="Robert V."/>
            <person name="Roehrig J."/>
            <person name="Ruller R."/>
            <person name="Salamov A."/>
            <person name="Salih N.S."/>
            <person name="Samson R.A."/>
            <person name="Sandor E."/>
            <person name="Sanguinetti M."/>
            <person name="Schuetze T."/>
            <person name="Sepcic K."/>
            <person name="Shelest E."/>
            <person name="Sherlock G."/>
            <person name="Sophianopoulou V."/>
            <person name="Squina F.M."/>
            <person name="Sun H."/>
            <person name="Susca A."/>
            <person name="Todd R.B."/>
            <person name="Tsang A."/>
            <person name="Unkles S.E."/>
            <person name="van de Wiele N."/>
            <person name="van Rossen-Uffink D."/>
            <person name="Oliveira J.V."/>
            <person name="Vesth T.C."/>
            <person name="Visser J."/>
            <person name="Yu J.-H."/>
            <person name="Zhou M."/>
            <person name="Andersen M.R."/>
            <person name="Archer D.B."/>
            <person name="Baker S.E."/>
            <person name="Benoit I."/>
            <person name="Brakhage A.A."/>
            <person name="Braus G.H."/>
            <person name="Fischer R."/>
            <person name="Frisvad J.C."/>
            <person name="Goldman G.H."/>
            <person name="Houbraken J."/>
            <person name="Oakley B."/>
            <person name="Pocsi I."/>
            <person name="Scazzocchio C."/>
            <person name="Seiboth B."/>
            <person name="vanKuyk P.A."/>
            <person name="Wortman J."/>
            <person name="Dyer P.S."/>
            <person name="Grigoriev I.V."/>
        </authorList>
    </citation>
    <scope>NUCLEOTIDE SEQUENCE [LARGE SCALE GENOMIC DNA]</scope>
    <source>
        <strain evidence="3">CBS 516.65</strain>
    </source>
</reference>
<keyword evidence="3" id="KW-1185">Reference proteome</keyword>
<dbReference type="PROSITE" id="PS50097">
    <property type="entry name" value="BTB"/>
    <property type="match status" value="1"/>
</dbReference>
<name>A0A1L9V661_ASPGL</name>
<dbReference type="InterPro" id="IPR000210">
    <property type="entry name" value="BTB/POZ_dom"/>
</dbReference>
<dbReference type="EMBL" id="KV878918">
    <property type="protein sequence ID" value="OJJ79398.1"/>
    <property type="molecule type" value="Genomic_DNA"/>
</dbReference>
<dbReference type="CDD" id="cd18186">
    <property type="entry name" value="BTB_POZ_ZBTB_KLHL-like"/>
    <property type="match status" value="1"/>
</dbReference>
<feature type="domain" description="BTB" evidence="1">
    <location>
        <begin position="20"/>
        <end position="74"/>
    </location>
</feature>
<dbReference type="OrthoDB" id="6359816at2759"/>
<dbReference type="PANTHER" id="PTHR47843">
    <property type="entry name" value="BTB DOMAIN-CONTAINING PROTEIN-RELATED"/>
    <property type="match status" value="1"/>
</dbReference>
<dbReference type="STRING" id="1160497.A0A1L9V661"/>
<dbReference type="PANTHER" id="PTHR47843:SF5">
    <property type="entry name" value="BTB_POZ DOMAIN PROTEIN"/>
    <property type="match status" value="1"/>
</dbReference>
<proteinExistence type="predicted"/>
<dbReference type="GeneID" id="34457745"/>
<sequence length="190" mass="21220">MSSQPSRKEMMKIFLQGYNSDTTITCQGQTFHVHSAIITILSDFFRGAFNGSFKKTINLPDDDPETIERIISYLCLHEYQENGHILPLSGTAISNSPLKSSKKYPADVGAIARNHVRVYIAADKFGIVPLKSYAVKEFAHNMSANWQFTVFLDIAREVMSSVPPHDSGLRDIIADIISKNLTDMKRGPVL</sequence>
<dbReference type="SUPFAM" id="SSF54695">
    <property type="entry name" value="POZ domain"/>
    <property type="match status" value="1"/>
</dbReference>
<dbReference type="VEuPathDB" id="FungiDB:ASPGLDRAFT_136941"/>
<evidence type="ECO:0000259" key="1">
    <source>
        <dbReference type="PROSITE" id="PS50097"/>
    </source>
</evidence>
<accession>A0A1L9V661</accession>
<dbReference type="InterPro" id="IPR011333">
    <property type="entry name" value="SKP1/BTB/POZ_sf"/>
</dbReference>
<evidence type="ECO:0000313" key="2">
    <source>
        <dbReference type="EMBL" id="OJJ79398.1"/>
    </source>
</evidence>
<dbReference type="SMART" id="SM00225">
    <property type="entry name" value="BTB"/>
    <property type="match status" value="1"/>
</dbReference>
<organism evidence="2 3">
    <name type="scientific">Aspergillus glaucus CBS 516.65</name>
    <dbReference type="NCBI Taxonomy" id="1160497"/>
    <lineage>
        <taxon>Eukaryota</taxon>
        <taxon>Fungi</taxon>
        <taxon>Dikarya</taxon>
        <taxon>Ascomycota</taxon>
        <taxon>Pezizomycotina</taxon>
        <taxon>Eurotiomycetes</taxon>
        <taxon>Eurotiomycetidae</taxon>
        <taxon>Eurotiales</taxon>
        <taxon>Aspergillaceae</taxon>
        <taxon>Aspergillus</taxon>
        <taxon>Aspergillus subgen. Aspergillus</taxon>
    </lineage>
</organism>
<protein>
    <recommendedName>
        <fullName evidence="1">BTB domain-containing protein</fullName>
    </recommendedName>
</protein>
<evidence type="ECO:0000313" key="3">
    <source>
        <dbReference type="Proteomes" id="UP000184300"/>
    </source>
</evidence>